<comment type="caution">
    <text evidence="1">The sequence shown here is derived from an EMBL/GenBank/DDBJ whole genome shotgun (WGS) entry which is preliminary data.</text>
</comment>
<accession>A0AAV9D7K2</accession>
<dbReference type="EMBL" id="JAUJYO010000015">
    <property type="protein sequence ID" value="KAK1296433.1"/>
    <property type="molecule type" value="Genomic_DNA"/>
</dbReference>
<evidence type="ECO:0000313" key="1">
    <source>
        <dbReference type="EMBL" id="KAK1296433.1"/>
    </source>
</evidence>
<reference evidence="1" key="1">
    <citation type="journal article" date="2023" name="Nat. Commun.">
        <title>Diploid and tetraploid genomes of Acorus and the evolution of monocots.</title>
        <authorList>
            <person name="Ma L."/>
            <person name="Liu K.W."/>
            <person name="Li Z."/>
            <person name="Hsiao Y.Y."/>
            <person name="Qi Y."/>
            <person name="Fu T."/>
            <person name="Tang G.D."/>
            <person name="Zhang D."/>
            <person name="Sun W.H."/>
            <person name="Liu D.K."/>
            <person name="Li Y."/>
            <person name="Chen G.Z."/>
            <person name="Liu X.D."/>
            <person name="Liao X.Y."/>
            <person name="Jiang Y.T."/>
            <person name="Yu X."/>
            <person name="Hao Y."/>
            <person name="Huang J."/>
            <person name="Zhao X.W."/>
            <person name="Ke S."/>
            <person name="Chen Y.Y."/>
            <person name="Wu W.L."/>
            <person name="Hsu J.L."/>
            <person name="Lin Y.F."/>
            <person name="Huang M.D."/>
            <person name="Li C.Y."/>
            <person name="Huang L."/>
            <person name="Wang Z.W."/>
            <person name="Zhao X."/>
            <person name="Zhong W.Y."/>
            <person name="Peng D.H."/>
            <person name="Ahmad S."/>
            <person name="Lan S."/>
            <person name="Zhang J.S."/>
            <person name="Tsai W.C."/>
            <person name="Van de Peer Y."/>
            <person name="Liu Z.J."/>
        </authorList>
    </citation>
    <scope>NUCLEOTIDE SEQUENCE</scope>
    <source>
        <strain evidence="1">CP</strain>
    </source>
</reference>
<protein>
    <submittedName>
        <fullName evidence="1">Uncharacterized protein</fullName>
    </submittedName>
</protein>
<dbReference type="AlphaFoldDB" id="A0AAV9D7K2"/>
<evidence type="ECO:0000313" key="2">
    <source>
        <dbReference type="Proteomes" id="UP001180020"/>
    </source>
</evidence>
<gene>
    <name evidence="1" type="ORF">QJS10_CPB15g00292</name>
</gene>
<dbReference type="Proteomes" id="UP001180020">
    <property type="component" value="Unassembled WGS sequence"/>
</dbReference>
<keyword evidence="2" id="KW-1185">Reference proteome</keyword>
<proteinExistence type="predicted"/>
<sequence length="50" mass="5879">MITCLATTISHARSRTAHTYPTTSYRMESRKAQTPVWTPFDKLFVERHRP</sequence>
<name>A0AAV9D7K2_ACOCL</name>
<reference evidence="1" key="2">
    <citation type="submission" date="2023-06" db="EMBL/GenBank/DDBJ databases">
        <authorList>
            <person name="Ma L."/>
            <person name="Liu K.-W."/>
            <person name="Li Z."/>
            <person name="Hsiao Y.-Y."/>
            <person name="Qi Y."/>
            <person name="Fu T."/>
            <person name="Tang G."/>
            <person name="Zhang D."/>
            <person name="Sun W.-H."/>
            <person name="Liu D.-K."/>
            <person name="Li Y."/>
            <person name="Chen G.-Z."/>
            <person name="Liu X.-D."/>
            <person name="Liao X.-Y."/>
            <person name="Jiang Y.-T."/>
            <person name="Yu X."/>
            <person name="Hao Y."/>
            <person name="Huang J."/>
            <person name="Zhao X.-W."/>
            <person name="Ke S."/>
            <person name="Chen Y.-Y."/>
            <person name="Wu W.-L."/>
            <person name="Hsu J.-L."/>
            <person name="Lin Y.-F."/>
            <person name="Huang M.-D."/>
            <person name="Li C.-Y."/>
            <person name="Huang L."/>
            <person name="Wang Z.-W."/>
            <person name="Zhao X."/>
            <person name="Zhong W.-Y."/>
            <person name="Peng D.-H."/>
            <person name="Ahmad S."/>
            <person name="Lan S."/>
            <person name="Zhang J.-S."/>
            <person name="Tsai W.-C."/>
            <person name="Van De Peer Y."/>
            <person name="Liu Z.-J."/>
        </authorList>
    </citation>
    <scope>NUCLEOTIDE SEQUENCE</scope>
    <source>
        <strain evidence="1">CP</strain>
        <tissue evidence="1">Leaves</tissue>
    </source>
</reference>
<organism evidence="1 2">
    <name type="scientific">Acorus calamus</name>
    <name type="common">Sweet flag</name>
    <dbReference type="NCBI Taxonomy" id="4465"/>
    <lineage>
        <taxon>Eukaryota</taxon>
        <taxon>Viridiplantae</taxon>
        <taxon>Streptophyta</taxon>
        <taxon>Embryophyta</taxon>
        <taxon>Tracheophyta</taxon>
        <taxon>Spermatophyta</taxon>
        <taxon>Magnoliopsida</taxon>
        <taxon>Liliopsida</taxon>
        <taxon>Acoraceae</taxon>
        <taxon>Acorus</taxon>
    </lineage>
</organism>